<dbReference type="PANTHER" id="PTHR15074">
    <property type="entry name" value="METHYL-CPG-BINDING PROTEIN"/>
    <property type="match status" value="1"/>
</dbReference>
<dbReference type="InterPro" id="IPR016177">
    <property type="entry name" value="DNA-bd_dom_sf"/>
</dbReference>
<dbReference type="GO" id="GO:0003677">
    <property type="term" value="F:DNA binding"/>
    <property type="evidence" value="ECO:0007669"/>
    <property type="project" value="InterPro"/>
</dbReference>
<dbReference type="AlphaFoldDB" id="A0A3M6TQ44"/>
<protein>
    <recommendedName>
        <fullName evidence="4">MBD domain-containing protein</fullName>
    </recommendedName>
</protein>
<dbReference type="Gene3D" id="1.10.340.30">
    <property type="entry name" value="Hypothetical protein, domain 2"/>
    <property type="match status" value="1"/>
</dbReference>
<comment type="subcellular location">
    <subcellularLocation>
        <location evidence="1">Nucleus</location>
    </subcellularLocation>
</comment>
<dbReference type="InterPro" id="IPR011257">
    <property type="entry name" value="DNA_glycosylase"/>
</dbReference>
<proteinExistence type="predicted"/>
<dbReference type="Gene3D" id="3.30.890.10">
    <property type="entry name" value="Methyl-cpg-binding Protein 2, Chain A"/>
    <property type="match status" value="1"/>
</dbReference>
<dbReference type="PROSITE" id="PS50982">
    <property type="entry name" value="MBD"/>
    <property type="match status" value="1"/>
</dbReference>
<sequence length="389" mass="45561">MYVSSGIPEWRKLVTQRKSGKTKGKMDVCIISPEGRKFRSRAELQRYLSCTTEESHPSIEDFDFRVPNSLAVSDIDRISSGFNDLAEAIKRETPQDEVGNKHVFTLQRTLNPQKTSPYFLKANSLRKELVQHRNLKRRLRSESVPENRFRVTHNKRVRKSKTDESRKFICNKRKEARKQAADGFKYRKISSKRKVRNSNTLKLTKMIGTDENTNCDNQTGSEITATTVSSHYFKSSDPVFKNSKFVSKWIPPKSPFNLIQESLFHDPWKLLVATIFLNRTSGRKAIPVMWDFFKKYPDPEVTKIADWKRIAELLQPLGLHEKRAKIIIRFSEEFLTKDWTYPIELYGIGKYGDDSYRIFCLGDWKSVTPNDRKLNFYHKWLLEQDKEGF</sequence>
<dbReference type="InterPro" id="IPR045138">
    <property type="entry name" value="MeCP2/MBD4"/>
</dbReference>
<dbReference type="SUPFAM" id="SSF48150">
    <property type="entry name" value="DNA-glycosylase"/>
    <property type="match status" value="1"/>
</dbReference>
<dbReference type="GO" id="GO:0005634">
    <property type="term" value="C:nucleus"/>
    <property type="evidence" value="ECO:0007669"/>
    <property type="project" value="UniProtKB-SubCell"/>
</dbReference>
<dbReference type="GO" id="GO:0003824">
    <property type="term" value="F:catalytic activity"/>
    <property type="evidence" value="ECO:0007669"/>
    <property type="project" value="InterPro"/>
</dbReference>
<dbReference type="InterPro" id="IPR001739">
    <property type="entry name" value="Methyl_CpG_DNA-bd"/>
</dbReference>
<evidence type="ECO:0000256" key="2">
    <source>
        <dbReference type="ARBA" id="ARBA00022553"/>
    </source>
</evidence>
<dbReference type="FunFam" id="1.10.340.30:FF:000007">
    <property type="entry name" value="Methyl-CpG-binding domain protein 4"/>
    <property type="match status" value="1"/>
</dbReference>
<dbReference type="PANTHER" id="PTHR15074:SF0">
    <property type="entry name" value="METHYL-CPG-BINDING DOMAIN PROTEIN 4-LIKE PROTEIN"/>
    <property type="match status" value="1"/>
</dbReference>
<dbReference type="SUPFAM" id="SSF54171">
    <property type="entry name" value="DNA-binding domain"/>
    <property type="match status" value="1"/>
</dbReference>
<dbReference type="STRING" id="46731.A0A3M6TQ44"/>
<dbReference type="OrthoDB" id="10265068at2759"/>
<keyword evidence="2" id="KW-0597">Phosphoprotein</keyword>
<keyword evidence="3" id="KW-0539">Nucleus</keyword>
<evidence type="ECO:0000313" key="5">
    <source>
        <dbReference type="EMBL" id="RMX43533.1"/>
    </source>
</evidence>
<dbReference type="Proteomes" id="UP000275408">
    <property type="component" value="Unassembled WGS sequence"/>
</dbReference>
<dbReference type="SMART" id="SM00391">
    <property type="entry name" value="MBD"/>
    <property type="match status" value="1"/>
</dbReference>
<evidence type="ECO:0000259" key="4">
    <source>
        <dbReference type="PROSITE" id="PS50982"/>
    </source>
</evidence>
<evidence type="ECO:0000256" key="1">
    <source>
        <dbReference type="ARBA" id="ARBA00004123"/>
    </source>
</evidence>
<feature type="domain" description="MBD" evidence="4">
    <location>
        <begin position="1"/>
        <end position="69"/>
    </location>
</feature>
<keyword evidence="6" id="KW-1185">Reference proteome</keyword>
<dbReference type="EMBL" id="RCHS01003197">
    <property type="protein sequence ID" value="RMX43533.1"/>
    <property type="molecule type" value="Genomic_DNA"/>
</dbReference>
<reference evidence="5 6" key="1">
    <citation type="journal article" date="2018" name="Sci. Rep.">
        <title>Comparative analysis of the Pocillopora damicornis genome highlights role of immune system in coral evolution.</title>
        <authorList>
            <person name="Cunning R."/>
            <person name="Bay R.A."/>
            <person name="Gillette P."/>
            <person name="Baker A.C."/>
            <person name="Traylor-Knowles N."/>
        </authorList>
    </citation>
    <scope>NUCLEOTIDE SEQUENCE [LARGE SCALE GENOMIC DNA]</scope>
    <source>
        <strain evidence="5">RSMAS</strain>
        <tissue evidence="5">Whole animal</tissue>
    </source>
</reference>
<name>A0A3M6TQ44_POCDA</name>
<evidence type="ECO:0000256" key="3">
    <source>
        <dbReference type="ARBA" id="ARBA00023242"/>
    </source>
</evidence>
<dbReference type="Pfam" id="PF01429">
    <property type="entry name" value="MBD"/>
    <property type="match status" value="1"/>
</dbReference>
<evidence type="ECO:0000313" key="6">
    <source>
        <dbReference type="Proteomes" id="UP000275408"/>
    </source>
</evidence>
<dbReference type="GO" id="GO:0006281">
    <property type="term" value="P:DNA repair"/>
    <property type="evidence" value="ECO:0007669"/>
    <property type="project" value="InterPro"/>
</dbReference>
<accession>A0A3M6TQ44</accession>
<comment type="caution">
    <text evidence="5">The sequence shown here is derived from an EMBL/GenBank/DDBJ whole genome shotgun (WGS) entry which is preliminary data.</text>
</comment>
<gene>
    <name evidence="5" type="ORF">pdam_00001898</name>
</gene>
<organism evidence="5 6">
    <name type="scientific">Pocillopora damicornis</name>
    <name type="common">Cauliflower coral</name>
    <name type="synonym">Millepora damicornis</name>
    <dbReference type="NCBI Taxonomy" id="46731"/>
    <lineage>
        <taxon>Eukaryota</taxon>
        <taxon>Metazoa</taxon>
        <taxon>Cnidaria</taxon>
        <taxon>Anthozoa</taxon>
        <taxon>Hexacorallia</taxon>
        <taxon>Scleractinia</taxon>
        <taxon>Astrocoeniina</taxon>
        <taxon>Pocilloporidae</taxon>
        <taxon>Pocillopora</taxon>
    </lineage>
</organism>